<reference evidence="2 3" key="1">
    <citation type="journal article" date="2016" name="Nat. Commun.">
        <title>Thousands of microbial genomes shed light on interconnected biogeochemical processes in an aquifer system.</title>
        <authorList>
            <person name="Anantharaman K."/>
            <person name="Brown C.T."/>
            <person name="Hug L.A."/>
            <person name="Sharon I."/>
            <person name="Castelle C.J."/>
            <person name="Probst A.J."/>
            <person name="Thomas B.C."/>
            <person name="Singh A."/>
            <person name="Wilkins M.J."/>
            <person name="Karaoz U."/>
            <person name="Brodie E.L."/>
            <person name="Williams K.H."/>
            <person name="Hubbard S.S."/>
            <person name="Banfield J.F."/>
        </authorList>
    </citation>
    <scope>NUCLEOTIDE SEQUENCE [LARGE SCALE GENOMIC DNA]</scope>
</reference>
<dbReference type="Pfam" id="PF00535">
    <property type="entry name" value="Glycos_transf_2"/>
    <property type="match status" value="1"/>
</dbReference>
<dbReference type="PANTHER" id="PTHR10859">
    <property type="entry name" value="GLYCOSYL TRANSFERASE"/>
    <property type="match status" value="1"/>
</dbReference>
<dbReference type="AlphaFoldDB" id="A0A1F7IBE7"/>
<dbReference type="SUPFAM" id="SSF53448">
    <property type="entry name" value="Nucleotide-diphospho-sugar transferases"/>
    <property type="match status" value="1"/>
</dbReference>
<dbReference type="Gene3D" id="3.90.550.10">
    <property type="entry name" value="Spore Coat Polysaccharide Biosynthesis Protein SpsA, Chain A"/>
    <property type="match status" value="1"/>
</dbReference>
<organism evidence="2 3">
    <name type="scientific">Candidatus Roizmanbacteria bacterium RIFCSPLOWO2_01_FULL_37_12</name>
    <dbReference type="NCBI Taxonomy" id="1802056"/>
    <lineage>
        <taxon>Bacteria</taxon>
        <taxon>Candidatus Roizmaniibacteriota</taxon>
    </lineage>
</organism>
<feature type="domain" description="Glycosyltransferase 2-like" evidence="1">
    <location>
        <begin position="7"/>
        <end position="172"/>
    </location>
</feature>
<proteinExistence type="predicted"/>
<dbReference type="GO" id="GO:0006487">
    <property type="term" value="P:protein N-linked glycosylation"/>
    <property type="evidence" value="ECO:0007669"/>
    <property type="project" value="TreeGrafter"/>
</dbReference>
<name>A0A1F7IBE7_9BACT</name>
<dbReference type="PANTHER" id="PTHR10859:SF91">
    <property type="entry name" value="DOLICHYL-PHOSPHATE BETA-GLUCOSYLTRANSFERASE"/>
    <property type="match status" value="1"/>
</dbReference>
<evidence type="ECO:0000259" key="1">
    <source>
        <dbReference type="Pfam" id="PF00535"/>
    </source>
</evidence>
<gene>
    <name evidence="2" type="ORF">A2954_00090</name>
</gene>
<comment type="caution">
    <text evidence="2">The sequence shown here is derived from an EMBL/GenBank/DDBJ whole genome shotgun (WGS) entry which is preliminary data.</text>
</comment>
<dbReference type="InterPro" id="IPR029044">
    <property type="entry name" value="Nucleotide-diphossugar_trans"/>
</dbReference>
<evidence type="ECO:0000313" key="3">
    <source>
        <dbReference type="Proteomes" id="UP000177698"/>
    </source>
</evidence>
<sequence>MKIYLTLILTCYNEGEHLKGSFKRIYSVLKSLKKTYEIIFIDDRSKDRTLEIIKGIIKEYSKRNVNIQLIEHRHNQGRGKSVMDGIGVSKGNITGFLDVDLEVGQEYILNALSQLETCDVVIGRRLFPFSFKTIHRYLASKIYAWMVRAVLNLPVHDSEAGFKFFQRNKIQKVLLYVRNNGWFWDTEIVALANLFKLKIKEIPVKYVRRTDKTSTVNIFKDSILYFWNLIEFRLRYKSIKK</sequence>
<dbReference type="Proteomes" id="UP000177698">
    <property type="component" value="Unassembled WGS sequence"/>
</dbReference>
<accession>A0A1F7IBE7</accession>
<dbReference type="InterPro" id="IPR001173">
    <property type="entry name" value="Glyco_trans_2-like"/>
</dbReference>
<dbReference type="STRING" id="1802056.A2954_00090"/>
<evidence type="ECO:0000313" key="2">
    <source>
        <dbReference type="EMBL" id="OGK40683.1"/>
    </source>
</evidence>
<dbReference type="EMBL" id="MGAG01000020">
    <property type="protein sequence ID" value="OGK40683.1"/>
    <property type="molecule type" value="Genomic_DNA"/>
</dbReference>
<protein>
    <recommendedName>
        <fullName evidence="1">Glycosyltransferase 2-like domain-containing protein</fullName>
    </recommendedName>
</protein>